<dbReference type="PANTHER" id="PTHR12561">
    <property type="entry name" value="LIPOATE-PROTEIN LIGASE"/>
    <property type="match status" value="1"/>
</dbReference>
<dbReference type="GO" id="GO:0017118">
    <property type="term" value="F:lipoyltransferase activity"/>
    <property type="evidence" value="ECO:0007669"/>
    <property type="project" value="TreeGrafter"/>
</dbReference>
<protein>
    <recommendedName>
        <fullName evidence="3">lipoate--protein ligase</fullName>
        <ecNumber evidence="3">6.3.1.20</ecNumber>
    </recommendedName>
</protein>
<evidence type="ECO:0000259" key="9">
    <source>
        <dbReference type="PROSITE" id="PS51733"/>
    </source>
</evidence>
<reference evidence="10 11" key="1">
    <citation type="journal article" date="2010" name="Stand. Genomic Sci.">
        <title>Complete genome sequence of Spirochaeta smaragdinae type strain (SEBR 4228).</title>
        <authorList>
            <person name="Mavromatis K."/>
            <person name="Yasawong M."/>
            <person name="Chertkov O."/>
            <person name="Lapidus A."/>
            <person name="Lucas S."/>
            <person name="Nolan M."/>
            <person name="Del Rio T.G."/>
            <person name="Tice H."/>
            <person name="Cheng J.F."/>
            <person name="Pitluck S."/>
            <person name="Liolios K."/>
            <person name="Ivanova N."/>
            <person name="Tapia R."/>
            <person name="Han C."/>
            <person name="Bruce D."/>
            <person name="Goodwin L."/>
            <person name="Pati A."/>
            <person name="Chen A."/>
            <person name="Palaniappan K."/>
            <person name="Land M."/>
            <person name="Hauser L."/>
            <person name="Chang Y.J."/>
            <person name="Jeffries C.D."/>
            <person name="Detter J.C."/>
            <person name="Rohde M."/>
            <person name="Brambilla E."/>
            <person name="Spring S."/>
            <person name="Goker M."/>
            <person name="Sikorski J."/>
            <person name="Woyke T."/>
            <person name="Bristow J."/>
            <person name="Eisen J.A."/>
            <person name="Markowitz V."/>
            <person name="Hugenholtz P."/>
            <person name="Klenk H.P."/>
            <person name="Kyrpides N.C."/>
        </authorList>
    </citation>
    <scope>NUCLEOTIDE SEQUENCE [LARGE SCALE GENOMIC DNA]</scope>
    <source>
        <strain evidence="11">DSM 11293 / JCM 15392 / SEBR 4228</strain>
    </source>
</reference>
<dbReference type="NCBIfam" id="TIGR00545">
    <property type="entry name" value="lipoyltrans"/>
    <property type="match status" value="1"/>
</dbReference>
<dbReference type="InterPro" id="IPR004143">
    <property type="entry name" value="BPL_LPL_catalytic"/>
</dbReference>
<dbReference type="PANTHER" id="PTHR12561:SF3">
    <property type="entry name" value="LIPOYLTRANSFERASE 1, MITOCHONDRIAL"/>
    <property type="match status" value="1"/>
</dbReference>
<dbReference type="InterPro" id="IPR019491">
    <property type="entry name" value="Lipoate_protein_ligase_C"/>
</dbReference>
<dbReference type="SUPFAM" id="SSF82649">
    <property type="entry name" value="SufE/NifU"/>
    <property type="match status" value="1"/>
</dbReference>
<evidence type="ECO:0000256" key="7">
    <source>
        <dbReference type="ARBA" id="ARBA00022840"/>
    </source>
</evidence>
<keyword evidence="5 10" id="KW-0436">Ligase</keyword>
<organism evidence="10 11">
    <name type="scientific">Sediminispirochaeta smaragdinae (strain DSM 11293 / JCM 15392 / SEBR 4228)</name>
    <name type="common">Spirochaeta smaragdinae</name>
    <dbReference type="NCBI Taxonomy" id="573413"/>
    <lineage>
        <taxon>Bacteria</taxon>
        <taxon>Pseudomonadati</taxon>
        <taxon>Spirochaetota</taxon>
        <taxon>Spirochaetia</taxon>
        <taxon>Spirochaetales</taxon>
        <taxon>Spirochaetaceae</taxon>
        <taxon>Sediminispirochaeta</taxon>
    </lineage>
</organism>
<dbReference type="RefSeq" id="WP_013256649.1">
    <property type="nucleotide sequence ID" value="NC_014364.1"/>
</dbReference>
<keyword evidence="6" id="KW-0547">Nucleotide-binding</keyword>
<dbReference type="SUPFAM" id="SSF55681">
    <property type="entry name" value="Class II aaRS and biotin synthetases"/>
    <property type="match status" value="1"/>
</dbReference>
<dbReference type="PROSITE" id="PS51733">
    <property type="entry name" value="BPL_LPL_CATALYTIC"/>
    <property type="match status" value="1"/>
</dbReference>
<comment type="pathway">
    <text evidence="1">Protein modification; protein lipoylation via exogenous pathway; protein N(6)-(lipoyl)lysine from lipoate: step 2/2.</text>
</comment>
<evidence type="ECO:0000256" key="3">
    <source>
        <dbReference type="ARBA" id="ARBA00012367"/>
    </source>
</evidence>
<dbReference type="EMBL" id="CP002116">
    <property type="protein sequence ID" value="ADK83193.1"/>
    <property type="molecule type" value="Genomic_DNA"/>
</dbReference>
<dbReference type="GO" id="GO:0009249">
    <property type="term" value="P:protein lipoylation"/>
    <property type="evidence" value="ECO:0007669"/>
    <property type="project" value="InterPro"/>
</dbReference>
<dbReference type="OrthoDB" id="9788148at2"/>
<evidence type="ECO:0000256" key="8">
    <source>
        <dbReference type="ARBA" id="ARBA00048037"/>
    </source>
</evidence>
<evidence type="ECO:0000256" key="1">
    <source>
        <dbReference type="ARBA" id="ARBA00005085"/>
    </source>
</evidence>
<keyword evidence="11" id="KW-1185">Reference proteome</keyword>
<dbReference type="EC" id="6.3.1.20" evidence="3"/>
<dbReference type="AlphaFoldDB" id="E1R9M4"/>
<dbReference type="GO" id="GO:0005524">
    <property type="term" value="F:ATP binding"/>
    <property type="evidence" value="ECO:0007669"/>
    <property type="project" value="UniProtKB-KW"/>
</dbReference>
<dbReference type="InterPro" id="IPR004562">
    <property type="entry name" value="LipoylTrfase_LipoateP_Ligase"/>
</dbReference>
<evidence type="ECO:0000256" key="5">
    <source>
        <dbReference type="ARBA" id="ARBA00022598"/>
    </source>
</evidence>
<dbReference type="KEGG" id="ssm:Spirs_4112"/>
<comment type="pathway">
    <text evidence="2">Protein modification; protein lipoylation via exogenous pathway; protein N(6)-(lipoyl)lysine from lipoate: step 1/2.</text>
</comment>
<evidence type="ECO:0000313" key="11">
    <source>
        <dbReference type="Proteomes" id="UP000002318"/>
    </source>
</evidence>
<comment type="catalytic activity">
    <reaction evidence="8">
        <text>L-lysyl-[lipoyl-carrier protein] + (R)-lipoate + ATP = N(6)-[(R)-lipoyl]-L-lysyl-[lipoyl-carrier protein] + AMP + diphosphate + H(+)</text>
        <dbReference type="Rhea" id="RHEA:49288"/>
        <dbReference type="Rhea" id="RHEA-COMP:10500"/>
        <dbReference type="Rhea" id="RHEA-COMP:10502"/>
        <dbReference type="ChEBI" id="CHEBI:15378"/>
        <dbReference type="ChEBI" id="CHEBI:29969"/>
        <dbReference type="ChEBI" id="CHEBI:30616"/>
        <dbReference type="ChEBI" id="CHEBI:33019"/>
        <dbReference type="ChEBI" id="CHEBI:83088"/>
        <dbReference type="ChEBI" id="CHEBI:83099"/>
        <dbReference type="ChEBI" id="CHEBI:456215"/>
        <dbReference type="EC" id="6.3.1.20"/>
    </reaction>
</comment>
<dbReference type="CDD" id="cd16443">
    <property type="entry name" value="LplA"/>
    <property type="match status" value="1"/>
</dbReference>
<dbReference type="Pfam" id="PF21948">
    <property type="entry name" value="LplA-B_cat"/>
    <property type="match status" value="1"/>
</dbReference>
<dbReference type="GO" id="GO:0005829">
    <property type="term" value="C:cytosol"/>
    <property type="evidence" value="ECO:0007669"/>
    <property type="project" value="TreeGrafter"/>
</dbReference>
<dbReference type="Gene3D" id="3.30.930.10">
    <property type="entry name" value="Bira Bifunctional Protein, Domain 2"/>
    <property type="match status" value="1"/>
</dbReference>
<evidence type="ECO:0000313" key="10">
    <source>
        <dbReference type="EMBL" id="ADK83193.1"/>
    </source>
</evidence>
<dbReference type="eggNOG" id="COG0095">
    <property type="taxonomic scope" value="Bacteria"/>
</dbReference>
<dbReference type="Proteomes" id="UP000002318">
    <property type="component" value="Chromosome"/>
</dbReference>
<evidence type="ECO:0000256" key="6">
    <source>
        <dbReference type="ARBA" id="ARBA00022741"/>
    </source>
</evidence>
<dbReference type="GO" id="GO:0016979">
    <property type="term" value="F:lipoate-protein ligase activity"/>
    <property type="evidence" value="ECO:0007669"/>
    <property type="project" value="UniProtKB-EC"/>
</dbReference>
<name>E1R9M4_SEDSS</name>
<gene>
    <name evidence="10" type="ordered locus">Spirs_4112</name>
</gene>
<dbReference type="HOGENOM" id="CLU_022986_0_1_12"/>
<feature type="domain" description="BPL/LPL catalytic" evidence="9">
    <location>
        <begin position="29"/>
        <end position="212"/>
    </location>
</feature>
<dbReference type="FunFam" id="3.30.930.10:FF:000024">
    <property type="entry name" value="Lipoate-protein ligase A"/>
    <property type="match status" value="1"/>
</dbReference>
<evidence type="ECO:0000256" key="4">
    <source>
        <dbReference type="ARBA" id="ARBA00022490"/>
    </source>
</evidence>
<dbReference type="Pfam" id="PF10437">
    <property type="entry name" value="Lip_prot_lig_C"/>
    <property type="match status" value="1"/>
</dbReference>
<proteinExistence type="predicted"/>
<sequence>MKKVRVLLSETYDPWFNLATEDWIFREMDPKSDTLFLWRNDNTVVIGRYQNPWEECNLKAMERDNVKLARRQSGGGAVYHDLGNTNFTFLSGRKDYDKEANSKIIINALRRFGIHAETSGRNDILVEGKKISGSAYKLTSDRAFHHGTLLINAALTKIADYLTPEKKKLLSKGISSVQSRVANLSEFVPDINHEVLCDAIIESFFEAKGTRCDIEILDHETLKRIPHLSSYFQQLSAWEWRFGKTPEFTYRLKERFEWGSIDLHIDTKGGIIREVSIFSDCLKPDMVEKLIDTLPGVRYDSVEIAERISSLMNELPSAHQELEDITRWLEQAIGDA</sequence>
<keyword evidence="4" id="KW-0963">Cytoplasm</keyword>
<dbReference type="InterPro" id="IPR045864">
    <property type="entry name" value="aa-tRNA-synth_II/BPL/LPL"/>
</dbReference>
<accession>E1R9M4</accession>
<dbReference type="UniPathway" id="UPA00537">
    <property type="reaction ID" value="UER00594"/>
</dbReference>
<evidence type="ECO:0000256" key="2">
    <source>
        <dbReference type="ARBA" id="ARBA00005124"/>
    </source>
</evidence>
<keyword evidence="7" id="KW-0067">ATP-binding</keyword>
<dbReference type="STRING" id="573413.Spirs_4112"/>
<dbReference type="Gene3D" id="3.30.390.50">
    <property type="entry name" value="CO dehydrogenase flavoprotein, C-terminal domain"/>
    <property type="match status" value="1"/>
</dbReference>